<name>A0AB39UAS4_9BIFI</name>
<proteinExistence type="predicted"/>
<gene>
    <name evidence="1" type="ORF">QN217_07140</name>
</gene>
<dbReference type="RefSeq" id="WP_369343069.1">
    <property type="nucleotide sequence ID" value="NZ_CP129675.1"/>
</dbReference>
<accession>A0AB39UAS4</accession>
<organism evidence="1">
    <name type="scientific">Bifidobacterium fermentum</name>
    <dbReference type="NCBI Taxonomy" id="3059035"/>
    <lineage>
        <taxon>Bacteria</taxon>
        <taxon>Bacillati</taxon>
        <taxon>Actinomycetota</taxon>
        <taxon>Actinomycetes</taxon>
        <taxon>Bifidobacteriales</taxon>
        <taxon>Bifidobacteriaceae</taxon>
        <taxon>Bifidobacterium</taxon>
    </lineage>
</organism>
<evidence type="ECO:0000313" key="1">
    <source>
        <dbReference type="EMBL" id="XDS45913.1"/>
    </source>
</evidence>
<sequence length="40" mass="4618">MRYCTERSVTVITVMVKTISEWGIVSFHVNAEHCGFWDKG</sequence>
<reference evidence="1" key="1">
    <citation type="submission" date="2023-07" db="EMBL/GenBank/DDBJ databases">
        <title>Bifidobacterium aquikefiriaerophilum sp. nov. and Bifidobacterium eccum sp. nov., isolated from water kefir.</title>
        <authorList>
            <person name="Breselge S."/>
            <person name="Bellassi P."/>
            <person name="Barcenilla C."/>
            <person name="Alvarez-Ordonez A."/>
            <person name="Morelli L."/>
            <person name="Cotter P.D."/>
        </authorList>
    </citation>
    <scope>NUCLEOTIDE SEQUENCE</scope>
    <source>
        <strain evidence="1">WK048_4_13</strain>
    </source>
</reference>
<dbReference type="AlphaFoldDB" id="A0AB39UAS4"/>
<protein>
    <submittedName>
        <fullName evidence="1">Uncharacterized protein</fullName>
    </submittedName>
</protein>
<dbReference type="EMBL" id="CP129675">
    <property type="protein sequence ID" value="XDS45913.1"/>
    <property type="molecule type" value="Genomic_DNA"/>
</dbReference>